<dbReference type="AlphaFoldDB" id="A0A1M6QA47"/>
<reference evidence="1 2" key="1">
    <citation type="submission" date="2016-11" db="EMBL/GenBank/DDBJ databases">
        <authorList>
            <person name="Jaros S."/>
            <person name="Januszkiewicz K."/>
            <person name="Wedrychowicz H."/>
        </authorList>
    </citation>
    <scope>NUCLEOTIDE SEQUENCE [LARGE SCALE GENOMIC DNA]</scope>
    <source>
        <strain evidence="1 2">GAS499</strain>
    </source>
</reference>
<dbReference type="OrthoDB" id="8127019at2"/>
<accession>A0A1M6QA47</accession>
<proteinExistence type="predicted"/>
<dbReference type="Proteomes" id="UP000189935">
    <property type="component" value="Chromosome I"/>
</dbReference>
<name>A0A1M6QA47_9BRAD</name>
<protein>
    <submittedName>
        <fullName evidence="1">Uncharacterized protein</fullName>
    </submittedName>
</protein>
<sequence length="146" mass="15923">MTYRMYGALIASLGVVALVLAPNETFARSGAAFRGGVTPTHSFSHASAAQLFRHHHRRNNAAFFWPGVEDYGYGSPGGEPVVGGTQPTSGDIHYTQTYDVPWDWAHRFPPAVAPSDRPYVSSCPAETVTIPGHDGREQTVNIMRCY</sequence>
<organism evidence="1 2">
    <name type="scientific">Bradyrhizobium lablabi</name>
    <dbReference type="NCBI Taxonomy" id="722472"/>
    <lineage>
        <taxon>Bacteria</taxon>
        <taxon>Pseudomonadati</taxon>
        <taxon>Pseudomonadota</taxon>
        <taxon>Alphaproteobacteria</taxon>
        <taxon>Hyphomicrobiales</taxon>
        <taxon>Nitrobacteraceae</taxon>
        <taxon>Bradyrhizobium</taxon>
    </lineage>
</organism>
<gene>
    <name evidence="1" type="ORF">SAMN05444159_2608</name>
</gene>
<evidence type="ECO:0000313" key="2">
    <source>
        <dbReference type="Proteomes" id="UP000189935"/>
    </source>
</evidence>
<dbReference type="RefSeq" id="WP_079538485.1">
    <property type="nucleotide sequence ID" value="NZ_LT670844.1"/>
</dbReference>
<dbReference type="EMBL" id="LT670844">
    <property type="protein sequence ID" value="SHK17164.1"/>
    <property type="molecule type" value="Genomic_DNA"/>
</dbReference>
<evidence type="ECO:0000313" key="1">
    <source>
        <dbReference type="EMBL" id="SHK17164.1"/>
    </source>
</evidence>